<accession>A0A1G2ANZ2</accession>
<dbReference type="SMART" id="SM00116">
    <property type="entry name" value="CBS"/>
    <property type="match status" value="2"/>
</dbReference>
<dbReference type="InterPro" id="IPR051257">
    <property type="entry name" value="Diverse_CBS-Domain"/>
</dbReference>
<dbReference type="PROSITE" id="PS51371">
    <property type="entry name" value="CBS"/>
    <property type="match status" value="2"/>
</dbReference>
<dbReference type="EMBL" id="MHKB01000013">
    <property type="protein sequence ID" value="OGY78621.1"/>
    <property type="molecule type" value="Genomic_DNA"/>
</dbReference>
<dbReference type="AlphaFoldDB" id="A0A1G2ANZ2"/>
<dbReference type="Gene3D" id="3.10.580.10">
    <property type="entry name" value="CBS-domain"/>
    <property type="match status" value="1"/>
</dbReference>
<dbReference type="InterPro" id="IPR000644">
    <property type="entry name" value="CBS_dom"/>
</dbReference>
<gene>
    <name evidence="4" type="ORF">A3B74_04545</name>
</gene>
<dbReference type="PANTHER" id="PTHR43080">
    <property type="entry name" value="CBS DOMAIN-CONTAINING PROTEIN CBSX3, MITOCHONDRIAL"/>
    <property type="match status" value="1"/>
</dbReference>
<evidence type="ECO:0000313" key="5">
    <source>
        <dbReference type="Proteomes" id="UP000177165"/>
    </source>
</evidence>
<dbReference type="InterPro" id="IPR046342">
    <property type="entry name" value="CBS_dom_sf"/>
</dbReference>
<evidence type="ECO:0000256" key="1">
    <source>
        <dbReference type="ARBA" id="ARBA00023122"/>
    </source>
</evidence>
<organism evidence="4 5">
    <name type="scientific">Candidatus Kerfeldbacteria bacterium RIFCSPHIGHO2_02_FULL_42_14</name>
    <dbReference type="NCBI Taxonomy" id="1798540"/>
    <lineage>
        <taxon>Bacteria</taxon>
        <taxon>Candidatus Kerfeldiibacteriota</taxon>
    </lineage>
</organism>
<dbReference type="PANTHER" id="PTHR43080:SF2">
    <property type="entry name" value="CBS DOMAIN-CONTAINING PROTEIN"/>
    <property type="match status" value="1"/>
</dbReference>
<comment type="caution">
    <text evidence="4">The sequence shown here is derived from an EMBL/GenBank/DDBJ whole genome shotgun (WGS) entry which is preliminary data.</text>
</comment>
<reference evidence="4 5" key="1">
    <citation type="journal article" date="2016" name="Nat. Commun.">
        <title>Thousands of microbial genomes shed light on interconnected biogeochemical processes in an aquifer system.</title>
        <authorList>
            <person name="Anantharaman K."/>
            <person name="Brown C.T."/>
            <person name="Hug L.A."/>
            <person name="Sharon I."/>
            <person name="Castelle C.J."/>
            <person name="Probst A.J."/>
            <person name="Thomas B.C."/>
            <person name="Singh A."/>
            <person name="Wilkins M.J."/>
            <person name="Karaoz U."/>
            <person name="Brodie E.L."/>
            <person name="Williams K.H."/>
            <person name="Hubbard S.S."/>
            <person name="Banfield J.F."/>
        </authorList>
    </citation>
    <scope>NUCLEOTIDE SEQUENCE [LARGE SCALE GENOMIC DNA]</scope>
</reference>
<sequence length="158" mass="18077">MPEKKQYRVEEFMSTKVTTLHEDATIADAIQKMLRHKTNGLVIVDKNKKVVGILSSWDIIEYVVPDYLEEDKHLATFESGKMFEKRVRDIANHSIAECMTSRVHTIKPDHTLIEAATLLSEFHIRQLPVVDQDGILIGYINRTDIKRAMGEVLGLTED</sequence>
<feature type="domain" description="CBS" evidence="3">
    <location>
        <begin position="13"/>
        <end position="70"/>
    </location>
</feature>
<dbReference type="SUPFAM" id="SSF54631">
    <property type="entry name" value="CBS-domain pair"/>
    <property type="match status" value="1"/>
</dbReference>
<keyword evidence="1 2" id="KW-0129">CBS domain</keyword>
<evidence type="ECO:0000313" key="4">
    <source>
        <dbReference type="EMBL" id="OGY78621.1"/>
    </source>
</evidence>
<name>A0A1G2ANZ2_9BACT</name>
<protein>
    <recommendedName>
        <fullName evidence="3">CBS domain-containing protein</fullName>
    </recommendedName>
</protein>
<proteinExistence type="predicted"/>
<dbReference type="Proteomes" id="UP000177165">
    <property type="component" value="Unassembled WGS sequence"/>
</dbReference>
<dbReference type="STRING" id="1798540.A3B74_04545"/>
<evidence type="ECO:0000256" key="2">
    <source>
        <dbReference type="PROSITE-ProRule" id="PRU00703"/>
    </source>
</evidence>
<dbReference type="Pfam" id="PF00571">
    <property type="entry name" value="CBS"/>
    <property type="match status" value="2"/>
</dbReference>
<evidence type="ECO:0000259" key="3">
    <source>
        <dbReference type="PROSITE" id="PS51371"/>
    </source>
</evidence>
<feature type="domain" description="CBS" evidence="3">
    <location>
        <begin position="99"/>
        <end position="157"/>
    </location>
</feature>